<comment type="caution">
    <text evidence="4">The sequence shown here is derived from an EMBL/GenBank/DDBJ whole genome shotgun (WGS) entry which is preliminary data.</text>
</comment>
<reference evidence="4 5" key="1">
    <citation type="journal article" date="2012" name="J. Bacteriol.">
        <title>Genome Sequence of Gallaecimonas xiamenensis Type Strain 3-C-1.</title>
        <authorList>
            <person name="Lai Q."/>
            <person name="Wang L."/>
            <person name="Wang W."/>
            <person name="Shao Z."/>
        </authorList>
    </citation>
    <scope>NUCLEOTIDE SEQUENCE [LARGE SCALE GENOMIC DNA]</scope>
    <source>
        <strain evidence="4 5">3-C-1</strain>
    </source>
</reference>
<dbReference type="GO" id="GO:0006310">
    <property type="term" value="P:DNA recombination"/>
    <property type="evidence" value="ECO:0007669"/>
    <property type="project" value="UniProtKB-KW"/>
</dbReference>
<evidence type="ECO:0000256" key="2">
    <source>
        <dbReference type="ARBA" id="ARBA00023172"/>
    </source>
</evidence>
<sequence>MTLPALPEDWILAATAPSTRSQYQAGLKQFVTAGFTLPASPSQLKRYLGLKGASLSVSTLRSHISAIKLWHRQQGFMDPVNDEVVLALKALSRLQKGQDKRKARTLSRSQLEALLASCQNDGLLGWRDGLMISLGLAAALRRSELAALTFADLDDSEAGLSLQIRFSKTDQTGRGKQMVLPALPAPFEPRAWLAGWQQQSGLTSGPVLRAINRHGQVQERAMSTHGLNLALQKRATALGLEGVSCHSLRRSFATLAVRNGVSLVDIAAVGRWQSLESLKEYVDTLPKDAIAKAFS</sequence>
<keyword evidence="2" id="KW-0233">DNA recombination</keyword>
<evidence type="ECO:0000313" key="4">
    <source>
        <dbReference type="EMBL" id="EKE72222.1"/>
    </source>
</evidence>
<dbReference type="Gene3D" id="1.10.150.130">
    <property type="match status" value="1"/>
</dbReference>
<dbReference type="InterPro" id="IPR010998">
    <property type="entry name" value="Integrase_recombinase_N"/>
</dbReference>
<dbReference type="Gene3D" id="1.10.443.10">
    <property type="entry name" value="Intergrase catalytic core"/>
    <property type="match status" value="1"/>
</dbReference>
<keyword evidence="1" id="KW-0238">DNA-binding</keyword>
<dbReference type="EMBL" id="AMRI01000015">
    <property type="protein sequence ID" value="EKE72222.1"/>
    <property type="molecule type" value="Genomic_DNA"/>
</dbReference>
<dbReference type="InterPro" id="IPR011010">
    <property type="entry name" value="DNA_brk_join_enz"/>
</dbReference>
<dbReference type="InterPro" id="IPR002104">
    <property type="entry name" value="Integrase_catalytic"/>
</dbReference>
<dbReference type="GO" id="GO:0003677">
    <property type="term" value="F:DNA binding"/>
    <property type="evidence" value="ECO:0007669"/>
    <property type="project" value="UniProtKB-KW"/>
</dbReference>
<dbReference type="SUPFAM" id="SSF47823">
    <property type="entry name" value="lambda integrase-like, N-terminal domain"/>
    <property type="match status" value="1"/>
</dbReference>
<dbReference type="InterPro" id="IPR052925">
    <property type="entry name" value="Phage_Integrase-like_Recomb"/>
</dbReference>
<evidence type="ECO:0000259" key="3">
    <source>
        <dbReference type="PROSITE" id="PS51898"/>
    </source>
</evidence>
<organism evidence="4 5">
    <name type="scientific">Gallaecimonas xiamenensis 3-C-1</name>
    <dbReference type="NCBI Taxonomy" id="745411"/>
    <lineage>
        <taxon>Bacteria</taxon>
        <taxon>Pseudomonadati</taxon>
        <taxon>Pseudomonadota</taxon>
        <taxon>Gammaproteobacteria</taxon>
        <taxon>Enterobacterales</taxon>
        <taxon>Gallaecimonadaceae</taxon>
        <taxon>Gallaecimonas</taxon>
    </lineage>
</organism>
<feature type="domain" description="Tyr recombinase" evidence="3">
    <location>
        <begin position="101"/>
        <end position="295"/>
    </location>
</feature>
<dbReference type="InterPro" id="IPR013762">
    <property type="entry name" value="Integrase-like_cat_sf"/>
</dbReference>
<gene>
    <name evidence="4" type="ORF">B3C1_11639</name>
</gene>
<dbReference type="AlphaFoldDB" id="K2JBR5"/>
<dbReference type="SUPFAM" id="SSF56349">
    <property type="entry name" value="DNA breaking-rejoining enzymes"/>
    <property type="match status" value="1"/>
</dbReference>
<dbReference type="Pfam" id="PF00589">
    <property type="entry name" value="Phage_integrase"/>
    <property type="match status" value="1"/>
</dbReference>
<evidence type="ECO:0000313" key="5">
    <source>
        <dbReference type="Proteomes" id="UP000006755"/>
    </source>
</evidence>
<evidence type="ECO:0000256" key="1">
    <source>
        <dbReference type="ARBA" id="ARBA00023125"/>
    </source>
</evidence>
<accession>K2JBR5</accession>
<name>K2JBR5_9GAMM</name>
<dbReference type="STRING" id="745411.B3C1_11639"/>
<dbReference type="PANTHER" id="PTHR34605:SF3">
    <property type="entry name" value="P CELL-TYPE AGGLUTINATION PROTEIN MAP4-LIKE-RELATED"/>
    <property type="match status" value="1"/>
</dbReference>
<dbReference type="Proteomes" id="UP000006755">
    <property type="component" value="Unassembled WGS sequence"/>
</dbReference>
<dbReference type="PROSITE" id="PS51898">
    <property type="entry name" value="TYR_RECOMBINASE"/>
    <property type="match status" value="1"/>
</dbReference>
<dbReference type="RefSeq" id="WP_008485010.1">
    <property type="nucleotide sequence ID" value="NZ_AMRI01000015.1"/>
</dbReference>
<dbReference type="GO" id="GO:0015074">
    <property type="term" value="P:DNA integration"/>
    <property type="evidence" value="ECO:0007669"/>
    <property type="project" value="InterPro"/>
</dbReference>
<proteinExistence type="predicted"/>
<protein>
    <submittedName>
        <fullName evidence="4">Phage integrase family protein</fullName>
    </submittedName>
</protein>
<dbReference type="eggNOG" id="COG0582">
    <property type="taxonomic scope" value="Bacteria"/>
</dbReference>
<keyword evidence="5" id="KW-1185">Reference proteome</keyword>
<dbReference type="OrthoDB" id="5914130at2"/>
<dbReference type="PANTHER" id="PTHR34605">
    <property type="entry name" value="PHAGE_INTEGRASE DOMAIN-CONTAINING PROTEIN"/>
    <property type="match status" value="1"/>
</dbReference>